<proteinExistence type="predicted"/>
<dbReference type="Gene3D" id="2.130.10.10">
    <property type="entry name" value="YVTN repeat-like/Quinoprotein amine dehydrogenase"/>
    <property type="match status" value="1"/>
</dbReference>
<evidence type="ECO:0000313" key="1">
    <source>
        <dbReference type="EMBL" id="QJW96520.1"/>
    </source>
</evidence>
<sequence length="61" mass="6328">MRLIDVGAAPVRTITVSPNGRFVAAAGSNTFGVFDWHTGASVLRARDPGPCDQIAFGPNGD</sequence>
<evidence type="ECO:0000313" key="2">
    <source>
        <dbReference type="Proteomes" id="UP000503447"/>
    </source>
</evidence>
<dbReference type="InterPro" id="IPR015943">
    <property type="entry name" value="WD40/YVTN_repeat-like_dom_sf"/>
</dbReference>
<keyword evidence="2" id="KW-1185">Reference proteome</keyword>
<keyword evidence="1" id="KW-0418">Kinase</keyword>
<dbReference type="AlphaFoldDB" id="A0A6M5YSY4"/>
<dbReference type="RefSeq" id="WP_171472083.1">
    <property type="nucleotide sequence ID" value="NZ_CP053452.2"/>
</dbReference>
<protein>
    <submittedName>
        <fullName evidence="1">Protein kinase</fullName>
    </submittedName>
</protein>
<name>A0A6M5YSY4_9BACT</name>
<gene>
    <name evidence="1" type="ORF">FTUN_4077</name>
</gene>
<accession>A0A6M5YSY4</accession>
<dbReference type="EMBL" id="CP053452">
    <property type="protein sequence ID" value="QJW96520.1"/>
    <property type="molecule type" value="Genomic_DNA"/>
</dbReference>
<dbReference type="KEGG" id="ftj:FTUN_4077"/>
<dbReference type="SUPFAM" id="SSF50969">
    <property type="entry name" value="YVTN repeat-like/Quinoprotein amine dehydrogenase"/>
    <property type="match status" value="1"/>
</dbReference>
<organism evidence="1 2">
    <name type="scientific">Frigoriglobus tundricola</name>
    <dbReference type="NCBI Taxonomy" id="2774151"/>
    <lineage>
        <taxon>Bacteria</taxon>
        <taxon>Pseudomonadati</taxon>
        <taxon>Planctomycetota</taxon>
        <taxon>Planctomycetia</taxon>
        <taxon>Gemmatales</taxon>
        <taxon>Gemmataceae</taxon>
        <taxon>Frigoriglobus</taxon>
    </lineage>
</organism>
<keyword evidence="1" id="KW-0808">Transferase</keyword>
<dbReference type="InterPro" id="IPR011044">
    <property type="entry name" value="Quino_amine_DH_bsu"/>
</dbReference>
<dbReference type="GO" id="GO:0016301">
    <property type="term" value="F:kinase activity"/>
    <property type="evidence" value="ECO:0007669"/>
    <property type="project" value="UniProtKB-KW"/>
</dbReference>
<dbReference type="Proteomes" id="UP000503447">
    <property type="component" value="Chromosome"/>
</dbReference>
<reference evidence="2" key="1">
    <citation type="submission" date="2020-05" db="EMBL/GenBank/DDBJ databases">
        <title>Frigoriglobus tundricola gen. nov., sp. nov., a psychrotolerant cellulolytic planctomycete of the family Gemmataceae with two divergent copies of 16S rRNA gene.</title>
        <authorList>
            <person name="Kulichevskaya I.S."/>
            <person name="Ivanova A.A."/>
            <person name="Naumoff D.G."/>
            <person name="Beletsky A.V."/>
            <person name="Rijpstra W.I.C."/>
            <person name="Sinninghe Damste J.S."/>
            <person name="Mardanov A.V."/>
            <person name="Ravin N.V."/>
            <person name="Dedysh S.N."/>
        </authorList>
    </citation>
    <scope>NUCLEOTIDE SEQUENCE [LARGE SCALE GENOMIC DNA]</scope>
    <source>
        <strain evidence="2">PL17</strain>
    </source>
</reference>